<evidence type="ECO:0000256" key="7">
    <source>
        <dbReference type="ARBA" id="ARBA00048528"/>
    </source>
</evidence>
<dbReference type="PANTHER" id="PTHR13693:SF3">
    <property type="entry name" value="LD36009P"/>
    <property type="match status" value="1"/>
</dbReference>
<dbReference type="Pfam" id="PF00155">
    <property type="entry name" value="Aminotran_1_2"/>
    <property type="match status" value="1"/>
</dbReference>
<evidence type="ECO:0000256" key="5">
    <source>
        <dbReference type="ARBA" id="ARBA00022898"/>
    </source>
</evidence>
<reference evidence="11 12" key="1">
    <citation type="submission" date="2024-08" db="EMBL/GenBank/DDBJ databases">
        <title>Gnathostoma spinigerum genome.</title>
        <authorList>
            <person name="Gonzalez-Bertolin B."/>
            <person name="Monzon S."/>
            <person name="Zaballos A."/>
            <person name="Jimenez P."/>
            <person name="Dekumyoy P."/>
            <person name="Varona S."/>
            <person name="Cuesta I."/>
            <person name="Sumanam S."/>
            <person name="Adisakwattana P."/>
            <person name="Gasser R.B."/>
            <person name="Hernandez-Gonzalez A."/>
            <person name="Young N.D."/>
            <person name="Perteguer M.J."/>
        </authorList>
    </citation>
    <scope>NUCLEOTIDE SEQUENCE [LARGE SCALE GENOMIC DNA]</scope>
    <source>
        <strain evidence="11">AL3</strain>
        <tissue evidence="11">Liver</tissue>
    </source>
</reference>
<dbReference type="InterPro" id="IPR015422">
    <property type="entry name" value="PyrdxlP-dep_Trfase_small"/>
</dbReference>
<dbReference type="Gene3D" id="3.90.1150.10">
    <property type="entry name" value="Aspartate Aminotransferase, domain 1"/>
    <property type="match status" value="1"/>
</dbReference>
<keyword evidence="6" id="KW-0012">Acyltransferase</keyword>
<proteinExistence type="inferred from homology"/>
<dbReference type="InterPro" id="IPR015424">
    <property type="entry name" value="PyrdxlP-dep_Trfase"/>
</dbReference>
<sequence length="584" mass="65855">MVRDYPQPSKSIIHICVYYHQRHSQIDILGVPLILFVMAWGQEPVEDPQVNFRHRSSAQETLLEISGDTDQNRNKIKQYDVEQQTERITRYPNEFEKTNLLTAICCYITWTILFMFAYLREFLRKHGIEKNLAAVETPRQADFVPLFNEMEAIYSRNCYKRVLDVFERPIGSVPGATVKLLDRYTDDYCWTFKYTGKQTEVINVGSYNYLGFAQNNSPCSHASASIIDEQGIALCTTIQECGCSRAQHKLEEAVANFVGAEDAICFSMGFATNSMNAPCLVDKKSLIISDQYNHASLILGCRLSGADIRVFKHNDMKDLEKLLSDAVVYGNRKTGQPYNKILLVVEGIYSMEGTICSLPDIISLKKKYKAYLYLDEAHSIGALGRTGRGVVEYWDCNPKDVDILMGTFTKSFGSAGGYIAGSKKIISHLRATTPAVIYSSPMSPPTAQQIESCMNIIRGLDGTDDGANRVKQLARNTHYFRKKLKQMGFIVIGSDDSPVVPVMIYYPTKCGLWGREMLKRHIGVVVVSFPGTEMTESRVRFCLSAGHTKEMLDEVLTACNEVGEISNAMFSTKKKLYENETIEW</sequence>
<evidence type="ECO:0000313" key="12">
    <source>
        <dbReference type="Proteomes" id="UP001608902"/>
    </source>
</evidence>
<evidence type="ECO:0000256" key="4">
    <source>
        <dbReference type="ARBA" id="ARBA00022679"/>
    </source>
</evidence>
<dbReference type="GO" id="GO:0004758">
    <property type="term" value="F:serine C-palmitoyltransferase activity"/>
    <property type="evidence" value="ECO:0007669"/>
    <property type="project" value="UniProtKB-EC"/>
</dbReference>
<evidence type="ECO:0000256" key="9">
    <source>
        <dbReference type="SAM" id="Phobius"/>
    </source>
</evidence>
<dbReference type="Proteomes" id="UP001608902">
    <property type="component" value="Unassembled WGS sequence"/>
</dbReference>
<comment type="catalytic activity">
    <reaction evidence="7">
        <text>L-serine + hexadecanoyl-CoA + H(+) = 3-oxosphinganine + CO2 + CoA</text>
        <dbReference type="Rhea" id="RHEA:14761"/>
        <dbReference type="ChEBI" id="CHEBI:15378"/>
        <dbReference type="ChEBI" id="CHEBI:16526"/>
        <dbReference type="ChEBI" id="CHEBI:33384"/>
        <dbReference type="ChEBI" id="CHEBI:57287"/>
        <dbReference type="ChEBI" id="CHEBI:57379"/>
        <dbReference type="ChEBI" id="CHEBI:58299"/>
        <dbReference type="EC" id="2.3.1.50"/>
    </reaction>
</comment>
<evidence type="ECO:0000256" key="6">
    <source>
        <dbReference type="ARBA" id="ARBA00023315"/>
    </source>
</evidence>
<keyword evidence="9" id="KW-0812">Transmembrane</keyword>
<keyword evidence="5 8" id="KW-0663">Pyridoxal phosphate</keyword>
<accession>A0ABD6E9K2</accession>
<comment type="similarity">
    <text evidence="2 8">Belongs to the class-II pyridoxal-phosphate-dependent aminotransferase family.</text>
</comment>
<dbReference type="InterPro" id="IPR001917">
    <property type="entry name" value="Aminotrans_II_pyridoxalP_BS"/>
</dbReference>
<protein>
    <recommendedName>
        <fullName evidence="3">serine C-palmitoyltransferase</fullName>
        <ecNumber evidence="3">2.3.1.50</ecNumber>
    </recommendedName>
</protein>
<keyword evidence="4" id="KW-0808">Transferase</keyword>
<keyword evidence="9" id="KW-0472">Membrane</keyword>
<evidence type="ECO:0000256" key="2">
    <source>
        <dbReference type="ARBA" id="ARBA00008392"/>
    </source>
</evidence>
<dbReference type="InterPro" id="IPR050087">
    <property type="entry name" value="AON_synthase_class-II"/>
</dbReference>
<keyword evidence="12" id="KW-1185">Reference proteome</keyword>
<dbReference type="InterPro" id="IPR015421">
    <property type="entry name" value="PyrdxlP-dep_Trfase_major"/>
</dbReference>
<organism evidence="11 12">
    <name type="scientific">Gnathostoma spinigerum</name>
    <dbReference type="NCBI Taxonomy" id="75299"/>
    <lineage>
        <taxon>Eukaryota</taxon>
        <taxon>Metazoa</taxon>
        <taxon>Ecdysozoa</taxon>
        <taxon>Nematoda</taxon>
        <taxon>Chromadorea</taxon>
        <taxon>Rhabditida</taxon>
        <taxon>Spirurina</taxon>
        <taxon>Gnathostomatomorpha</taxon>
        <taxon>Gnathostomatoidea</taxon>
        <taxon>Gnathostomatidae</taxon>
        <taxon>Gnathostoma</taxon>
    </lineage>
</organism>
<evidence type="ECO:0000256" key="3">
    <source>
        <dbReference type="ARBA" id="ARBA00013220"/>
    </source>
</evidence>
<feature type="domain" description="Aminotransferase class I/classII large" evidence="10">
    <location>
        <begin position="200"/>
        <end position="557"/>
    </location>
</feature>
<dbReference type="EMBL" id="JBGFUD010001455">
    <property type="protein sequence ID" value="MFH4976311.1"/>
    <property type="molecule type" value="Genomic_DNA"/>
</dbReference>
<evidence type="ECO:0000313" key="11">
    <source>
        <dbReference type="EMBL" id="MFH4976311.1"/>
    </source>
</evidence>
<comment type="cofactor">
    <cofactor evidence="1 8">
        <name>pyridoxal 5'-phosphate</name>
        <dbReference type="ChEBI" id="CHEBI:597326"/>
    </cofactor>
</comment>
<dbReference type="PANTHER" id="PTHR13693">
    <property type="entry name" value="CLASS II AMINOTRANSFERASE/8-AMINO-7-OXONONANOATE SYNTHASE"/>
    <property type="match status" value="1"/>
</dbReference>
<evidence type="ECO:0000259" key="10">
    <source>
        <dbReference type="Pfam" id="PF00155"/>
    </source>
</evidence>
<keyword evidence="9" id="KW-1133">Transmembrane helix</keyword>
<dbReference type="PROSITE" id="PS00599">
    <property type="entry name" value="AA_TRANSFER_CLASS_2"/>
    <property type="match status" value="1"/>
</dbReference>
<dbReference type="Gene3D" id="3.40.640.10">
    <property type="entry name" value="Type I PLP-dependent aspartate aminotransferase-like (Major domain)"/>
    <property type="match status" value="1"/>
</dbReference>
<dbReference type="CDD" id="cd06454">
    <property type="entry name" value="KBL_like"/>
    <property type="match status" value="1"/>
</dbReference>
<gene>
    <name evidence="11" type="ORF">AB6A40_003020</name>
</gene>
<feature type="transmembrane region" description="Helical" evidence="9">
    <location>
        <begin position="100"/>
        <end position="119"/>
    </location>
</feature>
<comment type="caution">
    <text evidence="11">The sequence shown here is derived from an EMBL/GenBank/DDBJ whole genome shotgun (WGS) entry which is preliminary data.</text>
</comment>
<dbReference type="AlphaFoldDB" id="A0ABD6E9K2"/>
<name>A0ABD6E9K2_9BILA</name>
<dbReference type="SUPFAM" id="SSF53383">
    <property type="entry name" value="PLP-dependent transferases"/>
    <property type="match status" value="1"/>
</dbReference>
<dbReference type="InterPro" id="IPR004839">
    <property type="entry name" value="Aminotransferase_I/II_large"/>
</dbReference>
<dbReference type="EC" id="2.3.1.50" evidence="3"/>
<evidence type="ECO:0000256" key="1">
    <source>
        <dbReference type="ARBA" id="ARBA00001933"/>
    </source>
</evidence>
<evidence type="ECO:0000256" key="8">
    <source>
        <dbReference type="RuleBase" id="RU003693"/>
    </source>
</evidence>